<dbReference type="Pfam" id="PF23097">
    <property type="entry name" value="NOL10_2nd"/>
    <property type="match status" value="1"/>
</dbReference>
<evidence type="ECO:0000256" key="5">
    <source>
        <dbReference type="ARBA" id="ARBA00022737"/>
    </source>
</evidence>
<dbReference type="InterPro" id="IPR040382">
    <property type="entry name" value="NOL10/Enp2"/>
</dbReference>
<dbReference type="Pfam" id="PF08159">
    <property type="entry name" value="NUC153"/>
    <property type="match status" value="1"/>
</dbReference>
<feature type="non-terminal residue" evidence="12">
    <location>
        <position position="738"/>
    </location>
</feature>
<feature type="region of interest" description="Disordered" evidence="8">
    <location>
        <begin position="672"/>
        <end position="692"/>
    </location>
</feature>
<feature type="region of interest" description="Disordered" evidence="8">
    <location>
        <begin position="550"/>
        <end position="649"/>
    </location>
</feature>
<feature type="region of interest" description="Disordered" evidence="8">
    <location>
        <begin position="1"/>
        <end position="34"/>
    </location>
</feature>
<dbReference type="Pfam" id="PF23098">
    <property type="entry name" value="Beta-prop_NOL10_N"/>
    <property type="match status" value="1"/>
</dbReference>
<dbReference type="PANTHER" id="PTHR14927:SF0">
    <property type="entry name" value="NUCLEOLAR PROTEIN 10"/>
    <property type="match status" value="1"/>
</dbReference>
<evidence type="ECO:0000256" key="3">
    <source>
        <dbReference type="ARBA" id="ARBA00015517"/>
    </source>
</evidence>
<proteinExistence type="inferred from homology"/>
<dbReference type="SUPFAM" id="SSF50978">
    <property type="entry name" value="WD40 repeat-like"/>
    <property type="match status" value="1"/>
</dbReference>
<dbReference type="PANTHER" id="PTHR14927">
    <property type="entry name" value="NUCLEOLAR PROTEIN 10"/>
    <property type="match status" value="1"/>
</dbReference>
<evidence type="ECO:0000256" key="2">
    <source>
        <dbReference type="ARBA" id="ARBA00005264"/>
    </source>
</evidence>
<keyword evidence="13" id="KW-1185">Reference proteome</keyword>
<feature type="compositionally biased region" description="Basic residues" evidence="8">
    <location>
        <begin position="719"/>
        <end position="738"/>
    </location>
</feature>
<dbReference type="InterPro" id="IPR012580">
    <property type="entry name" value="NUC153"/>
</dbReference>
<dbReference type="GO" id="GO:0030686">
    <property type="term" value="C:90S preribosome"/>
    <property type="evidence" value="ECO:0007669"/>
    <property type="project" value="TreeGrafter"/>
</dbReference>
<feature type="domain" description="NUC153" evidence="9">
    <location>
        <begin position="527"/>
        <end position="554"/>
    </location>
</feature>
<keyword evidence="6" id="KW-0539">Nucleus</keyword>
<evidence type="ECO:0000256" key="1">
    <source>
        <dbReference type="ARBA" id="ARBA00004604"/>
    </source>
</evidence>
<dbReference type="InterPro" id="IPR036322">
    <property type="entry name" value="WD40_repeat_dom_sf"/>
</dbReference>
<evidence type="ECO:0000259" key="9">
    <source>
        <dbReference type="Pfam" id="PF08159"/>
    </source>
</evidence>
<evidence type="ECO:0000256" key="7">
    <source>
        <dbReference type="PROSITE-ProRule" id="PRU00221"/>
    </source>
</evidence>
<evidence type="ECO:0000256" key="6">
    <source>
        <dbReference type="ARBA" id="ARBA00023242"/>
    </source>
</evidence>
<feature type="compositionally biased region" description="Acidic residues" evidence="8">
    <location>
        <begin position="586"/>
        <end position="608"/>
    </location>
</feature>
<dbReference type="GO" id="GO:0032040">
    <property type="term" value="C:small-subunit processome"/>
    <property type="evidence" value="ECO:0007669"/>
    <property type="project" value="TreeGrafter"/>
</dbReference>
<evidence type="ECO:0000259" key="10">
    <source>
        <dbReference type="Pfam" id="PF23097"/>
    </source>
</evidence>
<accession>A0AAV2Q317</accession>
<dbReference type="AlphaFoldDB" id="A0AAV2Q317"/>
<comment type="similarity">
    <text evidence="2">Belongs to the WD repeat NOL10/ENP2 family.</text>
</comment>
<feature type="domain" description="Nucleolar protein 10-like second" evidence="10">
    <location>
        <begin position="419"/>
        <end position="466"/>
    </location>
</feature>
<dbReference type="InterPro" id="IPR056550">
    <property type="entry name" value="NOL10_2nd"/>
</dbReference>
<evidence type="ECO:0000313" key="12">
    <source>
        <dbReference type="EMBL" id="CAL4067931.1"/>
    </source>
</evidence>
<feature type="compositionally biased region" description="Polar residues" evidence="8">
    <location>
        <begin position="1"/>
        <end position="25"/>
    </location>
</feature>
<comment type="caution">
    <text evidence="12">The sequence shown here is derived from an EMBL/GenBank/DDBJ whole genome shotgun (WGS) entry which is preliminary data.</text>
</comment>
<dbReference type="SMART" id="SM00320">
    <property type="entry name" value="WD40"/>
    <property type="match status" value="3"/>
</dbReference>
<dbReference type="Gene3D" id="2.130.10.10">
    <property type="entry name" value="YVTN repeat-like/Quinoprotein amine dehydrogenase"/>
    <property type="match status" value="1"/>
</dbReference>
<reference evidence="12 13" key="1">
    <citation type="submission" date="2024-05" db="EMBL/GenBank/DDBJ databases">
        <authorList>
            <person name="Wallberg A."/>
        </authorList>
    </citation>
    <scope>NUCLEOTIDE SEQUENCE [LARGE SCALE GENOMIC DNA]</scope>
</reference>
<dbReference type="EMBL" id="CAXKWB010002882">
    <property type="protein sequence ID" value="CAL4067931.1"/>
    <property type="molecule type" value="Genomic_DNA"/>
</dbReference>
<evidence type="ECO:0000256" key="8">
    <source>
        <dbReference type="SAM" id="MobiDB-lite"/>
    </source>
</evidence>
<dbReference type="GO" id="GO:0000462">
    <property type="term" value="P:maturation of SSU-rRNA from tricistronic rRNA transcript (SSU-rRNA, 5.8S rRNA, LSU-rRNA)"/>
    <property type="evidence" value="ECO:0007669"/>
    <property type="project" value="TreeGrafter"/>
</dbReference>
<feature type="compositionally biased region" description="Basic and acidic residues" evidence="8">
    <location>
        <begin position="675"/>
        <end position="684"/>
    </location>
</feature>
<feature type="compositionally biased region" description="Basic and acidic residues" evidence="8">
    <location>
        <begin position="609"/>
        <end position="648"/>
    </location>
</feature>
<dbReference type="InterPro" id="IPR056551">
    <property type="entry name" value="Beta-prop_NOL10_N"/>
</dbReference>
<feature type="region of interest" description="Disordered" evidence="8">
    <location>
        <begin position="709"/>
        <end position="738"/>
    </location>
</feature>
<dbReference type="PROSITE" id="PS50082">
    <property type="entry name" value="WD_REPEATS_2"/>
    <property type="match status" value="1"/>
</dbReference>
<dbReference type="Proteomes" id="UP001497623">
    <property type="component" value="Unassembled WGS sequence"/>
</dbReference>
<sequence length="738" mass="85450">MATTVFTTSSPHQSKQSNHDNIPTSHNRHSRRSFKMRKRLSEFDKYQALDGRNDVKVYNLSAGKALPDWLTDRKRRQLAKRDVDFRRRIELIQDFTMPDVSGCIRVSPDGQYILATGTYKPRVKCYEVAALSQKFERCFDNEVVAFDVLSEDYSKLVFLQEDRYVEMHSQSGRWFRTRIPKFGRDLAYHYPSCDLYIAASGREIYRLNLNQGRFLNSLQTDSTGINSCLFNPVHYLFTCGTEDGRVEAWDPRSRHRVGVLDCALHMDSENIPISSFTSAKQLGVTALAYKDGLTLGVGTQTGQVLVYDIRGSKPLLVKDHNDGFPIKDLEFHKASGMVLSMSSKCIKLLTKIENGVERISNGSRADLNGLVPAPSPVTYIILFPPDPQFLPTVGPRLLFNPRTNDKMGSLKEEEAPSQFDDYKFVTREELAQLGLEDLIGTNVLRAVMHGYYMNTQLYTRAKLIANPFDMDDFRKRKLKEKIKEQNQRGIETKKLPKVNREMFERLTETESEGRKNEVAAAQKILKDDRFSSLFASNDFQIDKDSEEFQLVNPVMSRMDKKKQRQKREEEQEEQEFLSAQGRLQEEDPSSDDDDLDSIFSMDEEEKEEEKEMKPKPQKEVKRKYQEEKSQKKDVGNKTSEDQKSDRDLNFTAADSLSELKAKNKKMTKLSFADRMSSETHDPESVKQNTFGSREMNYVVKKYTPKFERMRQQQQEHHQERRKVRRSAHKIKGKYKLKD</sequence>
<evidence type="ECO:0000313" key="13">
    <source>
        <dbReference type="Proteomes" id="UP001497623"/>
    </source>
</evidence>
<feature type="repeat" description="WD" evidence="7">
    <location>
        <begin position="218"/>
        <end position="259"/>
    </location>
</feature>
<keyword evidence="4 7" id="KW-0853">WD repeat</keyword>
<evidence type="ECO:0000256" key="4">
    <source>
        <dbReference type="ARBA" id="ARBA00022574"/>
    </source>
</evidence>
<dbReference type="InterPro" id="IPR001680">
    <property type="entry name" value="WD40_rpt"/>
</dbReference>
<name>A0AAV2Q317_MEGNR</name>
<keyword evidence="5" id="KW-0677">Repeat</keyword>
<gene>
    <name evidence="12" type="ORF">MNOR_LOCUS6813</name>
</gene>
<feature type="domain" description="Nucleolar protein 10-like N-terminal" evidence="11">
    <location>
        <begin position="52"/>
        <end position="335"/>
    </location>
</feature>
<dbReference type="FunFam" id="2.130.10.10:FF:000980">
    <property type="entry name" value="Nucleolar protein 10"/>
    <property type="match status" value="1"/>
</dbReference>
<protein>
    <recommendedName>
        <fullName evidence="3">Nucleolar protein 10</fullName>
    </recommendedName>
</protein>
<organism evidence="12 13">
    <name type="scientific">Meganyctiphanes norvegica</name>
    <name type="common">Northern krill</name>
    <name type="synonym">Thysanopoda norvegica</name>
    <dbReference type="NCBI Taxonomy" id="48144"/>
    <lineage>
        <taxon>Eukaryota</taxon>
        <taxon>Metazoa</taxon>
        <taxon>Ecdysozoa</taxon>
        <taxon>Arthropoda</taxon>
        <taxon>Crustacea</taxon>
        <taxon>Multicrustacea</taxon>
        <taxon>Malacostraca</taxon>
        <taxon>Eumalacostraca</taxon>
        <taxon>Eucarida</taxon>
        <taxon>Euphausiacea</taxon>
        <taxon>Euphausiidae</taxon>
        <taxon>Meganyctiphanes</taxon>
    </lineage>
</organism>
<comment type="subcellular location">
    <subcellularLocation>
        <location evidence="1">Nucleus</location>
        <location evidence="1">Nucleolus</location>
    </subcellularLocation>
</comment>
<dbReference type="InterPro" id="IPR015943">
    <property type="entry name" value="WD40/YVTN_repeat-like_dom_sf"/>
</dbReference>
<evidence type="ECO:0000259" key="11">
    <source>
        <dbReference type="Pfam" id="PF23098"/>
    </source>
</evidence>
<feature type="compositionally biased region" description="Basic and acidic residues" evidence="8">
    <location>
        <begin position="709"/>
        <end position="718"/>
    </location>
</feature>